<accession>A0ABW5KR63</accession>
<organism evidence="1 2">
    <name type="scientific">Bizionia sediminis</name>
    <dbReference type="NCBI Taxonomy" id="1737064"/>
    <lineage>
        <taxon>Bacteria</taxon>
        <taxon>Pseudomonadati</taxon>
        <taxon>Bacteroidota</taxon>
        <taxon>Flavobacteriia</taxon>
        <taxon>Flavobacteriales</taxon>
        <taxon>Flavobacteriaceae</taxon>
        <taxon>Bizionia</taxon>
    </lineage>
</organism>
<keyword evidence="2" id="KW-1185">Reference proteome</keyword>
<dbReference type="RefSeq" id="WP_376890929.1">
    <property type="nucleotide sequence ID" value="NZ_JBHULS010000001.1"/>
</dbReference>
<sequence>MIEESKEYLDLIETTIDEVKNSCKNNLNTIKANLEPIKVAIENDLQGDEKIILMSAVVRAIS</sequence>
<dbReference type="EMBL" id="JBHULS010000001">
    <property type="protein sequence ID" value="MFD2550236.1"/>
    <property type="molecule type" value="Genomic_DNA"/>
</dbReference>
<evidence type="ECO:0000313" key="2">
    <source>
        <dbReference type="Proteomes" id="UP001597472"/>
    </source>
</evidence>
<gene>
    <name evidence="1" type="ORF">ACFSQP_00275</name>
</gene>
<dbReference type="Proteomes" id="UP001597472">
    <property type="component" value="Unassembled WGS sequence"/>
</dbReference>
<evidence type="ECO:0000313" key="1">
    <source>
        <dbReference type="EMBL" id="MFD2550236.1"/>
    </source>
</evidence>
<name>A0ABW5KR63_9FLAO</name>
<protein>
    <submittedName>
        <fullName evidence="1">Uncharacterized protein</fullName>
    </submittedName>
</protein>
<reference evidence="2" key="1">
    <citation type="journal article" date="2019" name="Int. J. Syst. Evol. Microbiol.">
        <title>The Global Catalogue of Microorganisms (GCM) 10K type strain sequencing project: providing services to taxonomists for standard genome sequencing and annotation.</title>
        <authorList>
            <consortium name="The Broad Institute Genomics Platform"/>
            <consortium name="The Broad Institute Genome Sequencing Center for Infectious Disease"/>
            <person name="Wu L."/>
            <person name="Ma J."/>
        </authorList>
    </citation>
    <scope>NUCLEOTIDE SEQUENCE [LARGE SCALE GENOMIC DNA]</scope>
    <source>
        <strain evidence="2">KCTC 42587</strain>
    </source>
</reference>
<comment type="caution">
    <text evidence="1">The sequence shown here is derived from an EMBL/GenBank/DDBJ whole genome shotgun (WGS) entry which is preliminary data.</text>
</comment>
<proteinExistence type="predicted"/>